<proteinExistence type="predicted"/>
<dbReference type="InterPro" id="IPR011009">
    <property type="entry name" value="Kinase-like_dom_sf"/>
</dbReference>
<name>A0A4S8L0I1_DENBC</name>
<accession>A0A4S8L0I1</accession>
<dbReference type="EMBL" id="ML179774">
    <property type="protein sequence ID" value="THU81877.1"/>
    <property type="molecule type" value="Genomic_DNA"/>
</dbReference>
<dbReference type="InterPro" id="IPR051678">
    <property type="entry name" value="AGP_Transferase"/>
</dbReference>
<dbReference type="Gene3D" id="3.90.1200.10">
    <property type="match status" value="1"/>
</dbReference>
<gene>
    <name evidence="2" type="ORF">K435DRAFT_972187</name>
</gene>
<keyword evidence="3" id="KW-1185">Reference proteome</keyword>
<evidence type="ECO:0000259" key="1">
    <source>
        <dbReference type="Pfam" id="PF01636"/>
    </source>
</evidence>
<dbReference type="Proteomes" id="UP000297245">
    <property type="component" value="Unassembled WGS sequence"/>
</dbReference>
<evidence type="ECO:0000313" key="2">
    <source>
        <dbReference type="EMBL" id="THU81877.1"/>
    </source>
</evidence>
<dbReference type="PANTHER" id="PTHR21310:SF58">
    <property type="entry name" value="AMINOGLYCOSIDE PHOSPHOTRANSFERASE DOMAIN-CONTAINING PROTEIN"/>
    <property type="match status" value="1"/>
</dbReference>
<feature type="domain" description="Aminoglycoside phosphotransferase" evidence="1">
    <location>
        <begin position="78"/>
        <end position="277"/>
    </location>
</feature>
<dbReference type="SUPFAM" id="SSF56112">
    <property type="entry name" value="Protein kinase-like (PK-like)"/>
    <property type="match status" value="1"/>
</dbReference>
<dbReference type="InterPro" id="IPR002575">
    <property type="entry name" value="Aminoglycoside_PTrfase"/>
</dbReference>
<dbReference type="OrthoDB" id="5404599at2759"/>
<protein>
    <recommendedName>
        <fullName evidence="1">Aminoglycoside phosphotransferase domain-containing protein</fullName>
    </recommendedName>
</protein>
<dbReference type="PANTHER" id="PTHR21310">
    <property type="entry name" value="AMINOGLYCOSIDE PHOSPHOTRANSFERASE-RELATED-RELATED"/>
    <property type="match status" value="1"/>
</dbReference>
<organism evidence="2 3">
    <name type="scientific">Dendrothele bispora (strain CBS 962.96)</name>
    <dbReference type="NCBI Taxonomy" id="1314807"/>
    <lineage>
        <taxon>Eukaryota</taxon>
        <taxon>Fungi</taxon>
        <taxon>Dikarya</taxon>
        <taxon>Basidiomycota</taxon>
        <taxon>Agaricomycotina</taxon>
        <taxon>Agaricomycetes</taxon>
        <taxon>Agaricomycetidae</taxon>
        <taxon>Agaricales</taxon>
        <taxon>Agaricales incertae sedis</taxon>
        <taxon>Dendrothele</taxon>
    </lineage>
</organism>
<dbReference type="AlphaFoldDB" id="A0A4S8L0I1"/>
<dbReference type="Pfam" id="PF01636">
    <property type="entry name" value="APH"/>
    <property type="match status" value="1"/>
</dbReference>
<sequence>MQTVYPGYPSRFSYKWSFRPTSLLWWLWLKFPQSLRARAYRVLIRWFQLGEKAHVSRLRFGIYAKTSHSPDEALAIEFVRAHTSIPVPQVLDVIPYSPKDESFPDSALLSALGPSYSWLTLMTALPGQPLFEDGVGIRLVDATEEQRAVVGNVLSDWISQLRNIPPSHPQRVCGFSGGSFKSHRISGRRVGPFDNPAEFHAQSFCTVVDPAADERVERLVAERPHKKYRICLTHGDLLLHNILADDNYRPIGLVDWECAAWMPEYWETASSFRSWFSRMFIWKDIVLDSFPKYEDDLLLEYHIQNTYDP</sequence>
<reference evidence="2 3" key="1">
    <citation type="journal article" date="2019" name="Nat. Ecol. Evol.">
        <title>Megaphylogeny resolves global patterns of mushroom evolution.</title>
        <authorList>
            <person name="Varga T."/>
            <person name="Krizsan K."/>
            <person name="Foldi C."/>
            <person name="Dima B."/>
            <person name="Sanchez-Garcia M."/>
            <person name="Sanchez-Ramirez S."/>
            <person name="Szollosi G.J."/>
            <person name="Szarkandi J.G."/>
            <person name="Papp V."/>
            <person name="Albert L."/>
            <person name="Andreopoulos W."/>
            <person name="Angelini C."/>
            <person name="Antonin V."/>
            <person name="Barry K.W."/>
            <person name="Bougher N.L."/>
            <person name="Buchanan P."/>
            <person name="Buyck B."/>
            <person name="Bense V."/>
            <person name="Catcheside P."/>
            <person name="Chovatia M."/>
            <person name="Cooper J."/>
            <person name="Damon W."/>
            <person name="Desjardin D."/>
            <person name="Finy P."/>
            <person name="Geml J."/>
            <person name="Haridas S."/>
            <person name="Hughes K."/>
            <person name="Justo A."/>
            <person name="Karasinski D."/>
            <person name="Kautmanova I."/>
            <person name="Kiss B."/>
            <person name="Kocsube S."/>
            <person name="Kotiranta H."/>
            <person name="LaButti K.M."/>
            <person name="Lechner B.E."/>
            <person name="Liimatainen K."/>
            <person name="Lipzen A."/>
            <person name="Lukacs Z."/>
            <person name="Mihaltcheva S."/>
            <person name="Morgado L.N."/>
            <person name="Niskanen T."/>
            <person name="Noordeloos M.E."/>
            <person name="Ohm R.A."/>
            <person name="Ortiz-Santana B."/>
            <person name="Ovrebo C."/>
            <person name="Racz N."/>
            <person name="Riley R."/>
            <person name="Savchenko A."/>
            <person name="Shiryaev A."/>
            <person name="Soop K."/>
            <person name="Spirin V."/>
            <person name="Szebenyi C."/>
            <person name="Tomsovsky M."/>
            <person name="Tulloss R.E."/>
            <person name="Uehling J."/>
            <person name="Grigoriev I.V."/>
            <person name="Vagvolgyi C."/>
            <person name="Papp T."/>
            <person name="Martin F.M."/>
            <person name="Miettinen O."/>
            <person name="Hibbett D.S."/>
            <person name="Nagy L.G."/>
        </authorList>
    </citation>
    <scope>NUCLEOTIDE SEQUENCE [LARGE SCALE GENOMIC DNA]</scope>
    <source>
        <strain evidence="2 3">CBS 962.96</strain>
    </source>
</reference>
<evidence type="ECO:0000313" key="3">
    <source>
        <dbReference type="Proteomes" id="UP000297245"/>
    </source>
</evidence>